<proteinExistence type="predicted"/>
<feature type="region of interest" description="Disordered" evidence="1">
    <location>
        <begin position="66"/>
        <end position="106"/>
    </location>
</feature>
<evidence type="ECO:0000313" key="2">
    <source>
        <dbReference type="EMBL" id="UUI71882.1"/>
    </source>
</evidence>
<dbReference type="RefSeq" id="WP_227576915.1">
    <property type="nucleotide sequence ID" value="NZ_CP101987.1"/>
</dbReference>
<gene>
    <name evidence="2" type="ORF">NP048_19180</name>
</gene>
<feature type="compositionally biased region" description="Low complexity" evidence="1">
    <location>
        <begin position="68"/>
        <end position="103"/>
    </location>
</feature>
<dbReference type="Proteomes" id="UP001316384">
    <property type="component" value="Chromosome"/>
</dbReference>
<reference evidence="2 3" key="1">
    <citation type="submission" date="2022-07" db="EMBL/GenBank/DDBJ databases">
        <title>Novel species in genus cellulomonas.</title>
        <authorList>
            <person name="Ye L."/>
        </authorList>
    </citation>
    <scope>NUCLEOTIDE SEQUENCE [LARGE SCALE GENOMIC DNA]</scope>
    <source>
        <strain evidence="3">zg-B89</strain>
    </source>
</reference>
<dbReference type="EMBL" id="CP101987">
    <property type="protein sequence ID" value="UUI71882.1"/>
    <property type="molecule type" value="Genomic_DNA"/>
</dbReference>
<name>A0ABY5KN05_9CELL</name>
<accession>A0ABY5KN05</accession>
<evidence type="ECO:0000313" key="3">
    <source>
        <dbReference type="Proteomes" id="UP001316384"/>
    </source>
</evidence>
<organism evidence="2 3">
    <name type="scientific">Cellulomonas xiejunii</name>
    <dbReference type="NCBI Taxonomy" id="2968083"/>
    <lineage>
        <taxon>Bacteria</taxon>
        <taxon>Bacillati</taxon>
        <taxon>Actinomycetota</taxon>
        <taxon>Actinomycetes</taxon>
        <taxon>Micrococcales</taxon>
        <taxon>Cellulomonadaceae</taxon>
        <taxon>Cellulomonas</taxon>
    </lineage>
</organism>
<sequence>MTDLGHLLSSVEENVERAHTGSVAPAGVLDGARSTVRRRRTVRHARDGALSVVALVAVGGVVTWGLQPGPTSTGVATTSGPTTSGPTTSGPTPEATPAPTSAGEQLSLGAPVPAAAPREVPIADLLTSTGPGWSLAIVSQVRLDAPAVMRPGDMRDVVTLVSPSGERTALLDVGERTMLHLAAWRPGSTTAVASVAVGDGAFRSGLIDLLDGTLTPLPFEWEHHPLGLTATGESAWLDVPMPAEVREAVEADPGHASPVAPGALVALDPDPSFGPPATSGPTGRLRLVAPDGVVRDGGDVTLPLRLHPLSPDGEWLVGQGSDQGLVGVDLRTGEQHPVADAPDDPACRLVGWADDHAVLTACPAAAGAWHLDAVDVAGDGGATRLATSDVPVRDAWPLGDGRVGLGRVVMPAPCDVTSDPAVLADGTVRSLTDGWSPHDHGTSLSFTGGAVWTHVNGCYPGSGRADPQRDVRVDLATGETTTLAWLDDRRDAAHVVVDEDVWLVTQVTLTHGR</sequence>
<protein>
    <submittedName>
        <fullName evidence="2">Uncharacterized protein</fullName>
    </submittedName>
</protein>
<evidence type="ECO:0000256" key="1">
    <source>
        <dbReference type="SAM" id="MobiDB-lite"/>
    </source>
</evidence>
<keyword evidence="3" id="KW-1185">Reference proteome</keyword>